<feature type="chain" id="PRO_5022723885" evidence="1">
    <location>
        <begin position="35"/>
        <end position="464"/>
    </location>
</feature>
<feature type="domain" description="Gfo/Idh/MocA-like oxidoreductase bacterial type C-terminal" evidence="3">
    <location>
        <begin position="333"/>
        <end position="458"/>
    </location>
</feature>
<gene>
    <name evidence="4" type="primary">gfo_5</name>
    <name evidence="4" type="ORF">Pla100_43400</name>
</gene>
<proteinExistence type="predicted"/>
<keyword evidence="4" id="KW-0560">Oxidoreductase</keyword>
<dbReference type="InterPro" id="IPR000683">
    <property type="entry name" value="Gfo/Idh/MocA-like_OxRdtase_N"/>
</dbReference>
<evidence type="ECO:0000256" key="1">
    <source>
        <dbReference type="SAM" id="SignalP"/>
    </source>
</evidence>
<sequence length="464" mass="51685" precursor="true">MMPHTSPRRVNRRVFLARSTLAYVSTSVAYTCWAAGGNHVNANDKNDRPKVALIGAGWQPDKRRRGRGLEIGKQATAHADLVAICEVDSVAAKFAHQTLTQGRCELLSDYRQIIDRDDIDAVLIATPDHWHAKIAIEAMRSGKDVYCEKPASLTIDEGIQMRAAVKETGRVMQIGTQQRSEYNSRFLTAIAMVRDGRLGKLQRIRIGLGPGWRGGPFQASSPPPTLDWNQWLGPAPMADYRPERTHRTFRWWYEYAGGQLADWGAHHVDIAQWAIGHDNHGPISVTATGDLNQPLNNGMPTRADMYNTPVGFSVRCVFPANPNVVASDGDTIEMLIDDGRNGIIFEGDRGRFFVNRATLEGTLVDELAEQPLPADAIEKLTGSSDRVSHMQNFFDCMRSRQTPIAPIESHHRTISTCHLANLSVRLGRELKWDAKNEQFIGDEMANSMLSRHSRSGFEIEGNHS</sequence>
<feature type="domain" description="Gfo/Idh/MocA-like oxidoreductase bacterial type C-terminal" evidence="3">
    <location>
        <begin position="220"/>
        <end position="290"/>
    </location>
</feature>
<dbReference type="SUPFAM" id="SSF51735">
    <property type="entry name" value="NAD(P)-binding Rossmann-fold domains"/>
    <property type="match status" value="1"/>
</dbReference>
<dbReference type="PANTHER" id="PTHR43818">
    <property type="entry name" value="BCDNA.GH03377"/>
    <property type="match status" value="1"/>
</dbReference>
<evidence type="ECO:0000313" key="4">
    <source>
        <dbReference type="EMBL" id="TWT93024.1"/>
    </source>
</evidence>
<dbReference type="SUPFAM" id="SSF55347">
    <property type="entry name" value="Glyceraldehyde-3-phosphate dehydrogenase-like, C-terminal domain"/>
    <property type="match status" value="1"/>
</dbReference>
<dbReference type="EMBL" id="SJPM01000010">
    <property type="protein sequence ID" value="TWT93024.1"/>
    <property type="molecule type" value="Genomic_DNA"/>
</dbReference>
<accession>A0A5C5ZZM4</accession>
<dbReference type="RefSeq" id="WP_146579789.1">
    <property type="nucleotide sequence ID" value="NZ_SJPM01000010.1"/>
</dbReference>
<dbReference type="InterPro" id="IPR050463">
    <property type="entry name" value="Gfo/Idh/MocA_oxidrdct_glycsds"/>
</dbReference>
<comment type="caution">
    <text evidence="4">The sequence shown here is derived from an EMBL/GenBank/DDBJ whole genome shotgun (WGS) entry which is preliminary data.</text>
</comment>
<dbReference type="GO" id="GO:0047061">
    <property type="term" value="F:glucose-fructose oxidoreductase activity"/>
    <property type="evidence" value="ECO:0007669"/>
    <property type="project" value="UniProtKB-EC"/>
</dbReference>
<dbReference type="PANTHER" id="PTHR43818:SF5">
    <property type="entry name" value="OXIDOREDUCTASE FAMILY PROTEIN"/>
    <property type="match status" value="1"/>
</dbReference>
<feature type="signal peptide" evidence="1">
    <location>
        <begin position="1"/>
        <end position="34"/>
    </location>
</feature>
<keyword evidence="1" id="KW-0732">Signal</keyword>
<dbReference type="Gene3D" id="3.30.360.10">
    <property type="entry name" value="Dihydrodipicolinate Reductase, domain 2"/>
    <property type="match status" value="1"/>
</dbReference>
<organism evidence="4 5">
    <name type="scientific">Neorhodopirellula pilleata</name>
    <dbReference type="NCBI Taxonomy" id="2714738"/>
    <lineage>
        <taxon>Bacteria</taxon>
        <taxon>Pseudomonadati</taxon>
        <taxon>Planctomycetota</taxon>
        <taxon>Planctomycetia</taxon>
        <taxon>Pirellulales</taxon>
        <taxon>Pirellulaceae</taxon>
        <taxon>Neorhodopirellula</taxon>
    </lineage>
</organism>
<evidence type="ECO:0000313" key="5">
    <source>
        <dbReference type="Proteomes" id="UP000316213"/>
    </source>
</evidence>
<dbReference type="Proteomes" id="UP000316213">
    <property type="component" value="Unassembled WGS sequence"/>
</dbReference>
<dbReference type="Gene3D" id="3.40.50.720">
    <property type="entry name" value="NAD(P)-binding Rossmann-like Domain"/>
    <property type="match status" value="1"/>
</dbReference>
<dbReference type="Pfam" id="PF19051">
    <property type="entry name" value="GFO_IDH_MocA_C2"/>
    <property type="match status" value="2"/>
</dbReference>
<feature type="domain" description="Gfo/Idh/MocA-like oxidoreductase N-terminal" evidence="2">
    <location>
        <begin position="50"/>
        <end position="175"/>
    </location>
</feature>
<dbReference type="OrthoDB" id="9788246at2"/>
<dbReference type="GO" id="GO:0000166">
    <property type="term" value="F:nucleotide binding"/>
    <property type="evidence" value="ECO:0007669"/>
    <property type="project" value="InterPro"/>
</dbReference>
<reference evidence="4 5" key="1">
    <citation type="submission" date="2019-02" db="EMBL/GenBank/DDBJ databases">
        <title>Deep-cultivation of Planctomycetes and their phenomic and genomic characterization uncovers novel biology.</title>
        <authorList>
            <person name="Wiegand S."/>
            <person name="Jogler M."/>
            <person name="Boedeker C."/>
            <person name="Pinto D."/>
            <person name="Vollmers J."/>
            <person name="Rivas-Marin E."/>
            <person name="Kohn T."/>
            <person name="Peeters S.H."/>
            <person name="Heuer A."/>
            <person name="Rast P."/>
            <person name="Oberbeckmann S."/>
            <person name="Bunk B."/>
            <person name="Jeske O."/>
            <person name="Meyerdierks A."/>
            <person name="Storesund J.E."/>
            <person name="Kallscheuer N."/>
            <person name="Luecker S."/>
            <person name="Lage O.M."/>
            <person name="Pohl T."/>
            <person name="Merkel B.J."/>
            <person name="Hornburger P."/>
            <person name="Mueller R.-W."/>
            <person name="Bruemmer F."/>
            <person name="Labrenz M."/>
            <person name="Spormann A.M."/>
            <person name="Op Den Camp H."/>
            <person name="Overmann J."/>
            <person name="Amann R."/>
            <person name="Jetten M.S.M."/>
            <person name="Mascher T."/>
            <person name="Medema M.H."/>
            <person name="Devos D.P."/>
            <person name="Kaster A.-K."/>
            <person name="Ovreas L."/>
            <person name="Rohde M."/>
            <person name="Galperin M.Y."/>
            <person name="Jogler C."/>
        </authorList>
    </citation>
    <scope>NUCLEOTIDE SEQUENCE [LARGE SCALE GENOMIC DNA]</scope>
    <source>
        <strain evidence="4 5">Pla100</strain>
    </source>
</reference>
<dbReference type="InterPro" id="IPR043906">
    <property type="entry name" value="Gfo/Idh/MocA_OxRdtase_bact_C"/>
</dbReference>
<dbReference type="EC" id="1.1.99.28" evidence="4"/>
<dbReference type="InterPro" id="IPR036291">
    <property type="entry name" value="NAD(P)-bd_dom_sf"/>
</dbReference>
<dbReference type="Pfam" id="PF01408">
    <property type="entry name" value="GFO_IDH_MocA"/>
    <property type="match status" value="1"/>
</dbReference>
<evidence type="ECO:0000259" key="3">
    <source>
        <dbReference type="Pfam" id="PF19051"/>
    </source>
</evidence>
<protein>
    <submittedName>
        <fullName evidence="4">Glucose--fructose oxidoreductase</fullName>
        <ecNumber evidence="4">1.1.99.28</ecNumber>
    </submittedName>
</protein>
<name>A0A5C5ZZM4_9BACT</name>
<keyword evidence="5" id="KW-1185">Reference proteome</keyword>
<dbReference type="AlphaFoldDB" id="A0A5C5ZZM4"/>
<evidence type="ECO:0000259" key="2">
    <source>
        <dbReference type="Pfam" id="PF01408"/>
    </source>
</evidence>